<dbReference type="SUPFAM" id="SSF57850">
    <property type="entry name" value="RING/U-box"/>
    <property type="match status" value="1"/>
</dbReference>
<dbReference type="SMART" id="SM00504">
    <property type="entry name" value="Ubox"/>
    <property type="match status" value="1"/>
</dbReference>
<evidence type="ECO:0000256" key="9">
    <source>
        <dbReference type="ARBA" id="ARBA00022786"/>
    </source>
</evidence>
<evidence type="ECO:0000256" key="2">
    <source>
        <dbReference type="ARBA" id="ARBA00004123"/>
    </source>
</evidence>
<feature type="compositionally biased region" description="Low complexity" evidence="11">
    <location>
        <begin position="25"/>
        <end position="35"/>
    </location>
</feature>
<gene>
    <name evidence="13" type="ORF">FIBSPDRAFT_1037576</name>
</gene>
<dbReference type="GO" id="GO:0036503">
    <property type="term" value="P:ERAD pathway"/>
    <property type="evidence" value="ECO:0007669"/>
    <property type="project" value="InterPro"/>
</dbReference>
<dbReference type="InterPro" id="IPR045132">
    <property type="entry name" value="UBE4"/>
</dbReference>
<evidence type="ECO:0000256" key="11">
    <source>
        <dbReference type="SAM" id="MobiDB-lite"/>
    </source>
</evidence>
<evidence type="ECO:0000256" key="7">
    <source>
        <dbReference type="ARBA" id="ARBA00022490"/>
    </source>
</evidence>
<dbReference type="Proteomes" id="UP000076532">
    <property type="component" value="Unassembled WGS sequence"/>
</dbReference>
<accession>A0A166UEW9</accession>
<dbReference type="UniPathway" id="UPA00143"/>
<evidence type="ECO:0000259" key="12">
    <source>
        <dbReference type="PROSITE" id="PS51698"/>
    </source>
</evidence>
<evidence type="ECO:0000313" key="13">
    <source>
        <dbReference type="EMBL" id="KZP31627.1"/>
    </source>
</evidence>
<dbReference type="Gene3D" id="3.30.40.10">
    <property type="entry name" value="Zinc/RING finger domain, C3HC4 (zinc finger)"/>
    <property type="match status" value="1"/>
</dbReference>
<dbReference type="PROSITE" id="PS51698">
    <property type="entry name" value="U_BOX"/>
    <property type="match status" value="1"/>
</dbReference>
<comment type="pathway">
    <text evidence="4">Protein modification; protein ubiquitination.</text>
</comment>
<dbReference type="CDD" id="cd16657">
    <property type="entry name" value="RING-Ubox_UBE4A"/>
    <property type="match status" value="1"/>
</dbReference>
<feature type="compositionally biased region" description="Pro residues" evidence="11">
    <location>
        <begin position="36"/>
        <end position="49"/>
    </location>
</feature>
<dbReference type="EMBL" id="KV417489">
    <property type="protein sequence ID" value="KZP31627.1"/>
    <property type="molecule type" value="Genomic_DNA"/>
</dbReference>
<proteinExistence type="inferred from homology"/>
<evidence type="ECO:0000256" key="8">
    <source>
        <dbReference type="ARBA" id="ARBA00022679"/>
    </source>
</evidence>
<dbReference type="STRING" id="436010.A0A166UEW9"/>
<keyword evidence="8" id="KW-0808">Transferase</keyword>
<name>A0A166UEW9_9AGAM</name>
<dbReference type="PANTHER" id="PTHR13931:SF2">
    <property type="entry name" value="UBIQUITIN CONJUGATION FACTOR E4 B"/>
    <property type="match status" value="1"/>
</dbReference>
<dbReference type="GO" id="GO:0005737">
    <property type="term" value="C:cytoplasm"/>
    <property type="evidence" value="ECO:0007669"/>
    <property type="project" value="UniProtKB-SubCell"/>
</dbReference>
<comment type="catalytic activity">
    <reaction evidence="1">
        <text>S-ubiquitinyl-[E2 ubiquitin-conjugating enzyme]-L-cysteine + [acceptor protein]-L-lysine = [E2 ubiquitin-conjugating enzyme]-L-cysteine + N(6)-ubiquitinyl-[acceptor protein]-L-lysine.</text>
        <dbReference type="EC" id="2.3.2.27"/>
    </reaction>
</comment>
<keyword evidence="9" id="KW-0833">Ubl conjugation pathway</keyword>
<dbReference type="GO" id="GO:0000209">
    <property type="term" value="P:protein polyubiquitination"/>
    <property type="evidence" value="ECO:0007669"/>
    <property type="project" value="TreeGrafter"/>
</dbReference>
<sequence>MSELTPQEDADRIRLKRLARLQNVPSAASASGSPGPSTPTTPLPKPQAKPTPSSGLVYSQNAKKVPEPAPTSPVAPKKKAQSAPPKLDLPTWEDSTVGNVFQATLKQEVAERSGYQIVWLKGLAEELQADSSPLVLSGDIADRLLIARLELDPQSMSDDLEYVSVLASLPAQQTVFEYLVGCWKRLNSARAAVLKKGYNPIEAQQALGVLEKLRELVVSYTGLTLQEPEMFPQPQGKPLGPPELVAPLLSLSSFSGPLASSAAANTTLSPSEIDTFLQDLARRFEPDHELDEILGPCATQLLFHPSLWRPEGLGGGDASWRGIVGGLEALVSVKAIAIMITRLPGWIPAGVTAASFERVTLLGPLCRLGVFGREWPSIAQAYFSDPEKRSRSDVDSSNASLRGTLKSLQSSLFQIFNTLVRASAESRDAVLQYFSTAISLNVKRGAMQVEPETVATDSFMVNLQSILLRFAEPFMDAKYTKIDRIDSLYLAHSPKVDVKEETRIKATSDEAAEWVEQNSSHAGPPNFISDIFYLTVAISHFGYLRTISNFEDLGKHVDELQRHLDMLQGDGSWMGGPMQARTEAGITQAKAQMAKIQAEQQAYRVQIMDPELVFRTIGFINFVSSWLIRIVDPKHAHPTTTVELPLPQEVPMIFRVLPEYFLEDVVDYFLFIVRYTPESLELSGKTELVTFALTFLTSTWYIKNPFLKAHINEALFYGILPYGNERNGILGNLLNTHPMALKHLMPALMHFYIEVEQTGASSQFYDKFSARRNIAYILKAIWDNPTHRKALNTEARNVDKFVKFINLMINDVTYLMDESLSELTQIYNIQTEMEDTDVWAATSVQHRREREGTLRQLERHASGYITLGRSTVELLKVFTAETKAPFMMPEIIDRLAAMLDYNLDALVGPKYNELKVKDPAKYRFKPKELLSDILQVFLNLSDQEEFVLAVAGDGRSYKQELFERAVVVMRRRALKTEPEVQQLLAFVTKVEEAKLSLDAEDDLGEIPDEFLDPLMATVMRDPVLLPSSKTIIDRSTIKSHLLSDSKDPFNRAPLSIEDVVPDPELKARIQEFLVERRKNKMDVTE</sequence>
<organism evidence="13 14">
    <name type="scientific">Athelia psychrophila</name>
    <dbReference type="NCBI Taxonomy" id="1759441"/>
    <lineage>
        <taxon>Eukaryota</taxon>
        <taxon>Fungi</taxon>
        <taxon>Dikarya</taxon>
        <taxon>Basidiomycota</taxon>
        <taxon>Agaricomycotina</taxon>
        <taxon>Agaricomycetes</taxon>
        <taxon>Agaricomycetidae</taxon>
        <taxon>Atheliales</taxon>
        <taxon>Atheliaceae</taxon>
        <taxon>Athelia</taxon>
    </lineage>
</organism>
<dbReference type="FunFam" id="3.30.40.10:FF:000055">
    <property type="entry name" value="Ubiquitin conjugation factor e4 a"/>
    <property type="match status" value="1"/>
</dbReference>
<dbReference type="GO" id="GO:0034450">
    <property type="term" value="F:ubiquitin-ubiquitin ligase activity"/>
    <property type="evidence" value="ECO:0007669"/>
    <property type="project" value="InterPro"/>
</dbReference>
<feature type="domain" description="U-box" evidence="12">
    <location>
        <begin position="1005"/>
        <end position="1079"/>
    </location>
</feature>
<dbReference type="InterPro" id="IPR013083">
    <property type="entry name" value="Znf_RING/FYVE/PHD"/>
</dbReference>
<dbReference type="OrthoDB" id="20295at2759"/>
<dbReference type="EC" id="2.3.2.27" evidence="6"/>
<dbReference type="InterPro" id="IPR003613">
    <property type="entry name" value="Ubox_domain"/>
</dbReference>
<keyword evidence="7" id="KW-0963">Cytoplasm</keyword>
<dbReference type="Pfam" id="PF10408">
    <property type="entry name" value="Ufd2P_core"/>
    <property type="match status" value="1"/>
</dbReference>
<evidence type="ECO:0000313" key="14">
    <source>
        <dbReference type="Proteomes" id="UP000076532"/>
    </source>
</evidence>
<evidence type="ECO:0000256" key="1">
    <source>
        <dbReference type="ARBA" id="ARBA00000900"/>
    </source>
</evidence>
<reference evidence="13 14" key="1">
    <citation type="journal article" date="2016" name="Mol. Biol. Evol.">
        <title>Comparative Genomics of Early-Diverging Mushroom-Forming Fungi Provides Insights into the Origins of Lignocellulose Decay Capabilities.</title>
        <authorList>
            <person name="Nagy L.G."/>
            <person name="Riley R."/>
            <person name="Tritt A."/>
            <person name="Adam C."/>
            <person name="Daum C."/>
            <person name="Floudas D."/>
            <person name="Sun H."/>
            <person name="Yadav J.S."/>
            <person name="Pangilinan J."/>
            <person name="Larsson K.H."/>
            <person name="Matsuura K."/>
            <person name="Barry K."/>
            <person name="Labutti K."/>
            <person name="Kuo R."/>
            <person name="Ohm R.A."/>
            <person name="Bhattacharya S.S."/>
            <person name="Shirouzu T."/>
            <person name="Yoshinaga Y."/>
            <person name="Martin F.M."/>
            <person name="Grigoriev I.V."/>
            <person name="Hibbett D.S."/>
        </authorList>
    </citation>
    <scope>NUCLEOTIDE SEQUENCE [LARGE SCALE GENOMIC DNA]</scope>
    <source>
        <strain evidence="13 14">CBS 109695</strain>
    </source>
</reference>
<keyword evidence="14" id="KW-1185">Reference proteome</keyword>
<evidence type="ECO:0000256" key="10">
    <source>
        <dbReference type="ARBA" id="ARBA00023242"/>
    </source>
</evidence>
<evidence type="ECO:0000256" key="4">
    <source>
        <dbReference type="ARBA" id="ARBA00004906"/>
    </source>
</evidence>
<dbReference type="AlphaFoldDB" id="A0A166UEW9"/>
<feature type="compositionally biased region" description="Polar residues" evidence="11">
    <location>
        <begin position="50"/>
        <end position="62"/>
    </location>
</feature>
<dbReference type="Pfam" id="PF04564">
    <property type="entry name" value="U-box"/>
    <property type="match status" value="1"/>
</dbReference>
<dbReference type="PANTHER" id="PTHR13931">
    <property type="entry name" value="UBIQUITINATION FACTOR E4"/>
    <property type="match status" value="1"/>
</dbReference>
<comment type="subcellular location">
    <subcellularLocation>
        <location evidence="3">Cytoplasm</location>
    </subcellularLocation>
    <subcellularLocation>
        <location evidence="2">Nucleus</location>
    </subcellularLocation>
</comment>
<feature type="region of interest" description="Disordered" evidence="11">
    <location>
        <begin position="1"/>
        <end position="93"/>
    </location>
</feature>
<dbReference type="GO" id="GO:0006511">
    <property type="term" value="P:ubiquitin-dependent protein catabolic process"/>
    <property type="evidence" value="ECO:0007669"/>
    <property type="project" value="InterPro"/>
</dbReference>
<evidence type="ECO:0000256" key="5">
    <source>
        <dbReference type="ARBA" id="ARBA00007434"/>
    </source>
</evidence>
<dbReference type="GO" id="GO:0000151">
    <property type="term" value="C:ubiquitin ligase complex"/>
    <property type="evidence" value="ECO:0007669"/>
    <property type="project" value="InterPro"/>
</dbReference>
<dbReference type="GO" id="GO:0005634">
    <property type="term" value="C:nucleus"/>
    <property type="evidence" value="ECO:0007669"/>
    <property type="project" value="UniProtKB-SubCell"/>
</dbReference>
<comment type="similarity">
    <text evidence="5">Belongs to the ubiquitin conjugation factor E4 family.</text>
</comment>
<keyword evidence="10" id="KW-0539">Nucleus</keyword>
<dbReference type="InterPro" id="IPR019474">
    <property type="entry name" value="Ub_conjug_fac_E4_core"/>
</dbReference>
<protein>
    <recommendedName>
        <fullName evidence="6">RING-type E3 ubiquitin transferase</fullName>
        <ecNumber evidence="6">2.3.2.27</ecNumber>
    </recommendedName>
</protein>
<evidence type="ECO:0000256" key="3">
    <source>
        <dbReference type="ARBA" id="ARBA00004496"/>
    </source>
</evidence>
<evidence type="ECO:0000256" key="6">
    <source>
        <dbReference type="ARBA" id="ARBA00012483"/>
    </source>
</evidence>